<organism evidence="1 2">
    <name type="scientific">Pullulanibacillus camelliae</name>
    <dbReference type="NCBI Taxonomy" id="1707096"/>
    <lineage>
        <taxon>Bacteria</taxon>
        <taxon>Bacillati</taxon>
        <taxon>Bacillota</taxon>
        <taxon>Bacilli</taxon>
        <taxon>Bacillales</taxon>
        <taxon>Sporolactobacillaceae</taxon>
        <taxon>Pullulanibacillus</taxon>
    </lineage>
</organism>
<keyword evidence="2" id="KW-1185">Reference proteome</keyword>
<dbReference type="EMBL" id="BMIR01000007">
    <property type="protein sequence ID" value="GGE40258.1"/>
    <property type="molecule type" value="Genomic_DNA"/>
</dbReference>
<dbReference type="AlphaFoldDB" id="A0A8J2YH35"/>
<protein>
    <submittedName>
        <fullName evidence="1">Uncharacterized protein</fullName>
    </submittedName>
</protein>
<gene>
    <name evidence="1" type="ORF">GCM10011391_18790</name>
</gene>
<dbReference type="Proteomes" id="UP000628775">
    <property type="component" value="Unassembled WGS sequence"/>
</dbReference>
<reference evidence="1" key="1">
    <citation type="journal article" date="2014" name="Int. J. Syst. Evol. Microbiol.">
        <title>Complete genome sequence of Corynebacterium casei LMG S-19264T (=DSM 44701T), isolated from a smear-ripened cheese.</title>
        <authorList>
            <consortium name="US DOE Joint Genome Institute (JGI-PGF)"/>
            <person name="Walter F."/>
            <person name="Albersmeier A."/>
            <person name="Kalinowski J."/>
            <person name="Ruckert C."/>
        </authorList>
    </citation>
    <scope>NUCLEOTIDE SEQUENCE</scope>
    <source>
        <strain evidence="1">CGMCC 1.15371</strain>
    </source>
</reference>
<name>A0A8J2YH35_9BACL</name>
<sequence>MKIIHKIRRKSDHYYLNLNEMDRLDIRLQRCYTIINYCCSVLHSQNIILMHINLDSPWNIYRARIVIHMWS</sequence>
<comment type="caution">
    <text evidence="1">The sequence shown here is derived from an EMBL/GenBank/DDBJ whole genome shotgun (WGS) entry which is preliminary data.</text>
</comment>
<reference evidence="1" key="2">
    <citation type="submission" date="2020-09" db="EMBL/GenBank/DDBJ databases">
        <authorList>
            <person name="Sun Q."/>
            <person name="Zhou Y."/>
        </authorList>
    </citation>
    <scope>NUCLEOTIDE SEQUENCE</scope>
    <source>
        <strain evidence="1">CGMCC 1.15371</strain>
    </source>
</reference>
<accession>A0A8J2YH35</accession>
<evidence type="ECO:0000313" key="1">
    <source>
        <dbReference type="EMBL" id="GGE40258.1"/>
    </source>
</evidence>
<evidence type="ECO:0000313" key="2">
    <source>
        <dbReference type="Proteomes" id="UP000628775"/>
    </source>
</evidence>
<proteinExistence type="predicted"/>